<protein>
    <recommendedName>
        <fullName evidence="5">AsmA-like C-terminal domain-containing protein</fullName>
    </recommendedName>
</protein>
<dbReference type="RefSeq" id="WP_251832627.1">
    <property type="nucleotide sequence ID" value="NZ_JACSPS010000001.1"/>
</dbReference>
<gene>
    <name evidence="3" type="ORF">H9628_02980</name>
</gene>
<dbReference type="Proteomes" id="UP000626242">
    <property type="component" value="Unassembled WGS sequence"/>
</dbReference>
<keyword evidence="2" id="KW-0472">Membrane</keyword>
<comment type="caution">
    <text evidence="3">The sequence shown here is derived from an EMBL/GenBank/DDBJ whole genome shotgun (WGS) entry which is preliminary data.</text>
</comment>
<keyword evidence="2" id="KW-1133">Transmembrane helix</keyword>
<evidence type="ECO:0000256" key="1">
    <source>
        <dbReference type="SAM" id="MobiDB-lite"/>
    </source>
</evidence>
<name>A0ABR8WK73_9FLAO</name>
<evidence type="ECO:0008006" key="5">
    <source>
        <dbReference type="Google" id="ProtNLM"/>
    </source>
</evidence>
<evidence type="ECO:0000313" key="3">
    <source>
        <dbReference type="EMBL" id="MBD8017424.1"/>
    </source>
</evidence>
<proteinExistence type="predicted"/>
<accession>A0ABR8WK73</accession>
<feature type="region of interest" description="Disordered" evidence="1">
    <location>
        <begin position="841"/>
        <end position="882"/>
    </location>
</feature>
<evidence type="ECO:0000256" key="2">
    <source>
        <dbReference type="SAM" id="Phobius"/>
    </source>
</evidence>
<dbReference type="EMBL" id="JACSPS010000001">
    <property type="protein sequence ID" value="MBD8017424.1"/>
    <property type="molecule type" value="Genomic_DNA"/>
</dbReference>
<evidence type="ECO:0000313" key="4">
    <source>
        <dbReference type="Proteomes" id="UP000626242"/>
    </source>
</evidence>
<feature type="transmembrane region" description="Helical" evidence="2">
    <location>
        <begin position="12"/>
        <end position="31"/>
    </location>
</feature>
<reference evidence="3 4" key="1">
    <citation type="submission" date="2020-08" db="EMBL/GenBank/DDBJ databases">
        <title>A Genomic Blueprint of the Chicken Gut Microbiome.</title>
        <authorList>
            <person name="Gilroy R."/>
            <person name="Ravi A."/>
            <person name="Getino M."/>
            <person name="Pursley I."/>
            <person name="Horton D.L."/>
            <person name="Alikhan N.-F."/>
            <person name="Baker D."/>
            <person name="Gharbi K."/>
            <person name="Hall N."/>
            <person name="Watson M."/>
            <person name="Adriaenssens E.M."/>
            <person name="Foster-Nyarko E."/>
            <person name="Jarju S."/>
            <person name="Secka A."/>
            <person name="Antonio M."/>
            <person name="Oren A."/>
            <person name="Chaudhuri R."/>
            <person name="La Ragione R.M."/>
            <person name="Hildebrand F."/>
            <person name="Pallen M.J."/>
        </authorList>
    </citation>
    <scope>NUCLEOTIDE SEQUENCE [LARGE SCALE GENOMIC DNA]</scope>
    <source>
        <strain evidence="3 4">Sa1CVA4</strain>
    </source>
</reference>
<feature type="compositionally biased region" description="Basic and acidic residues" evidence="1">
    <location>
        <begin position="841"/>
        <end position="867"/>
    </location>
</feature>
<organism evidence="3 4">
    <name type="scientific">Kaistella pullorum</name>
    <dbReference type="NCBI Taxonomy" id="2763074"/>
    <lineage>
        <taxon>Bacteria</taxon>
        <taxon>Pseudomonadati</taxon>
        <taxon>Bacteroidota</taxon>
        <taxon>Flavobacteriia</taxon>
        <taxon>Flavobacteriales</taxon>
        <taxon>Weeksellaceae</taxon>
        <taxon>Chryseobacterium group</taxon>
        <taxon>Kaistella</taxon>
    </lineage>
</organism>
<keyword evidence="2" id="KW-0812">Transmembrane</keyword>
<sequence length="882" mass="99229">MKKKYFRLASIILAVIVLITLIINFGANFWLRNNLGGYIKKKSDYQIAYKSLNVDLFSGDILATEVEIENKKSADLNVIGIKGKVDTLSISRLGIYSALFKKVISSDNLLLVNPDLQIRLAKPVDDKTGKKRNPVSIENLNIQNGNIAVTRHSGQKFISVKDLALNVENIQMSEESVERMLPLIFDRYDIRGKEFFFSPTEVYAITAETITTENAKMSVRNFAVTPLISFPNFARTHPNQKNLYRFKAAEMTFKDIALSEEKIALSNANFDSPDLQIFTTNSKAVAKKKNFNLTVNMEDVQFKNAKISVLQPNGTPKLSAGNLNVNINKFLMNSETSKSTLPFEYADFSVAGRQISFVSENQNITLAALALNPKSADVRNIRLSPVSANRSKTVMDLDAERIQVKINELKFIEQKLKLDVGNVLVNSVKGKILTAKNQDKKNGYSGIQFPLKIGNVALRNSNIIIDDGKSPVDFRSLNANIRNIEMNSSTVKNRFPFKFGAYDVTTQHFVYNTEFYNIKGDRFKFTNKSVQMSNFAATPKLSRAQFIRRIPAEKDLYDIKVKQVSASGTWDFLSENKFMDASQITLNGVNANIFRSKIPKDDLTEKLLYSSLLRNMKLPMYVQNLEVKNSVLEYEEDTKKSDGPGKLTFGNFNMNVKNINSGKMKGKPTQVLITINCRFMNASPMNVKWNFDVLNKTDAFSIAGNVADLPASRVNPFIEPYLKVRATGLISDLIFNFKGNYNGLDGTLNLKHHDLKVALLKEDGEKNKLLSAVANIFVRSDSGKYPESVQVENVVRDQTKSFFNMFWKGIEQGLKKTLLGNNAEKTEQAMKNTVQNTKNALEENKDDLKKSKEAVSEKVQDTKEKVSGKTKGLKNLFRKKSD</sequence>
<keyword evidence="4" id="KW-1185">Reference proteome</keyword>